<dbReference type="Proteomes" id="UP000005475">
    <property type="component" value="Unassembled WGS sequence"/>
</dbReference>
<reference evidence="1 2" key="1">
    <citation type="submission" date="2007-03" db="EMBL/GenBank/DDBJ databases">
        <authorList>
            <person name="Fulton L."/>
            <person name="Clifton S."/>
            <person name="Fulton B."/>
            <person name="Xu J."/>
            <person name="Minx P."/>
            <person name="Pepin K.H."/>
            <person name="Johnson M."/>
            <person name="Thiruvilangam P."/>
            <person name="Bhonagiri V."/>
            <person name="Nash W.E."/>
            <person name="Mardis E.R."/>
            <person name="Wilson R.K."/>
        </authorList>
    </citation>
    <scope>NUCLEOTIDE SEQUENCE [LARGE SCALE GENOMIC DNA]</scope>
    <source>
        <strain evidence="2">ATCC 8483 / DSM 1896 / JCM 5824 / BCRC 10623 / CCUG 4943 / NCTC 11153</strain>
    </source>
</reference>
<protein>
    <submittedName>
        <fullName evidence="1">Uncharacterized protein</fullName>
    </submittedName>
</protein>
<evidence type="ECO:0000313" key="1">
    <source>
        <dbReference type="EMBL" id="EDO09985.1"/>
    </source>
</evidence>
<proteinExistence type="predicted"/>
<sequence>MTATKKIKTREELRVEVVKKITANKRNAQSFLKKAGIVSKSGELTKIYR</sequence>
<name>A0AAN3A596_BACO1</name>
<reference evidence="2" key="2">
    <citation type="submission" date="2007-04" db="EMBL/GenBank/DDBJ databases">
        <title>Draft genome sequence of Bacteroides ovatus (ATCC 8483).</title>
        <authorList>
            <person name="Sudarsanam P."/>
            <person name="Ley R."/>
            <person name="Guruge J."/>
            <person name="Turnbaugh P.J."/>
            <person name="Mahowald M."/>
            <person name="Liep D."/>
            <person name="Gordon J."/>
        </authorList>
    </citation>
    <scope>NUCLEOTIDE SEQUENCE [LARGE SCALE GENOMIC DNA]</scope>
    <source>
        <strain evidence="2">ATCC 8483 / DSM 1896 / JCM 5824 / BCRC 10623 / CCUG 4943 / NCTC 11153</strain>
    </source>
</reference>
<accession>A0AAN3A596</accession>
<gene>
    <name evidence="1" type="ORF">BACOVA_04365</name>
</gene>
<organism evidence="1 2">
    <name type="scientific">Bacteroides ovatus (strain ATCC 8483 / DSM 1896 / JCM 5824 / BCRC 10623 / CCUG 4943 / NCTC 11153)</name>
    <dbReference type="NCBI Taxonomy" id="411476"/>
    <lineage>
        <taxon>Bacteria</taxon>
        <taxon>Pseudomonadati</taxon>
        <taxon>Bacteroidota</taxon>
        <taxon>Bacteroidia</taxon>
        <taxon>Bacteroidales</taxon>
        <taxon>Bacteroidaceae</taxon>
        <taxon>Bacteroides</taxon>
    </lineage>
</organism>
<comment type="caution">
    <text evidence="1">The sequence shown here is derived from an EMBL/GenBank/DDBJ whole genome shotgun (WGS) entry which is preliminary data.</text>
</comment>
<evidence type="ECO:0000313" key="2">
    <source>
        <dbReference type="Proteomes" id="UP000005475"/>
    </source>
</evidence>
<dbReference type="EMBL" id="AAXF02000053">
    <property type="protein sequence ID" value="EDO09985.1"/>
    <property type="molecule type" value="Genomic_DNA"/>
</dbReference>
<dbReference type="AlphaFoldDB" id="A0AAN3A596"/>